<evidence type="ECO:0000313" key="12">
    <source>
        <dbReference type="Proteomes" id="UP001210211"/>
    </source>
</evidence>
<dbReference type="InterPro" id="IPR032675">
    <property type="entry name" value="LRR_dom_sf"/>
</dbReference>
<comment type="caution">
    <text evidence="11">The sequence shown here is derived from an EMBL/GenBank/DDBJ whole genome shotgun (WGS) entry which is preliminary data.</text>
</comment>
<dbReference type="GO" id="GO:0002758">
    <property type="term" value="P:innate immune response-activating signaling pathway"/>
    <property type="evidence" value="ECO:0007669"/>
    <property type="project" value="UniProtKB-ARBA"/>
</dbReference>
<dbReference type="AlphaFoldDB" id="A0AAD5ZVV5"/>
<proteinExistence type="inferred from homology"/>
<dbReference type="Pfam" id="PF18052">
    <property type="entry name" value="Rx_N"/>
    <property type="match status" value="1"/>
</dbReference>
<dbReference type="GO" id="GO:0043531">
    <property type="term" value="F:ADP binding"/>
    <property type="evidence" value="ECO:0007669"/>
    <property type="project" value="InterPro"/>
</dbReference>
<dbReference type="Gene3D" id="3.80.10.10">
    <property type="entry name" value="Ribonuclease Inhibitor"/>
    <property type="match status" value="1"/>
</dbReference>
<keyword evidence="6" id="KW-0732">Signal</keyword>
<dbReference type="InterPro" id="IPR058922">
    <property type="entry name" value="WHD_DRP"/>
</dbReference>
<dbReference type="EMBL" id="JAMRDG010000001">
    <property type="protein sequence ID" value="KAJ3704913.1"/>
    <property type="molecule type" value="Genomic_DNA"/>
</dbReference>
<dbReference type="GO" id="GO:0009626">
    <property type="term" value="P:plant-type hypersensitive response"/>
    <property type="evidence" value="ECO:0007669"/>
    <property type="project" value="UniProtKB-ARBA"/>
</dbReference>
<evidence type="ECO:0000259" key="7">
    <source>
        <dbReference type="Pfam" id="PF00931"/>
    </source>
</evidence>
<organism evidence="11 12">
    <name type="scientific">Rhynchospora tenuis</name>
    <dbReference type="NCBI Taxonomy" id="198213"/>
    <lineage>
        <taxon>Eukaryota</taxon>
        <taxon>Viridiplantae</taxon>
        <taxon>Streptophyta</taxon>
        <taxon>Embryophyta</taxon>
        <taxon>Tracheophyta</taxon>
        <taxon>Spermatophyta</taxon>
        <taxon>Magnoliopsida</taxon>
        <taxon>Liliopsida</taxon>
        <taxon>Poales</taxon>
        <taxon>Cyperaceae</taxon>
        <taxon>Cyperoideae</taxon>
        <taxon>Rhynchosporeae</taxon>
        <taxon>Rhynchospora</taxon>
    </lineage>
</organism>
<evidence type="ECO:0000256" key="2">
    <source>
        <dbReference type="ARBA" id="ARBA00022614"/>
    </source>
</evidence>
<dbReference type="Gene3D" id="1.20.5.4130">
    <property type="match status" value="1"/>
</dbReference>
<evidence type="ECO:0000313" key="11">
    <source>
        <dbReference type="EMBL" id="KAJ3704913.1"/>
    </source>
</evidence>
<feature type="domain" description="Disease resistance N-terminal" evidence="8">
    <location>
        <begin position="27"/>
        <end position="103"/>
    </location>
</feature>
<dbReference type="GO" id="GO:0042742">
    <property type="term" value="P:defense response to bacterium"/>
    <property type="evidence" value="ECO:0007669"/>
    <property type="project" value="UniProtKB-ARBA"/>
</dbReference>
<evidence type="ECO:0000259" key="8">
    <source>
        <dbReference type="Pfam" id="PF18052"/>
    </source>
</evidence>
<dbReference type="FunFam" id="1.10.10.10:FF:000322">
    <property type="entry name" value="Probable disease resistance protein At1g63360"/>
    <property type="match status" value="1"/>
</dbReference>
<dbReference type="Gene3D" id="3.40.50.300">
    <property type="entry name" value="P-loop containing nucleotide triphosphate hydrolases"/>
    <property type="match status" value="1"/>
</dbReference>
<dbReference type="SUPFAM" id="SSF52058">
    <property type="entry name" value="L domain-like"/>
    <property type="match status" value="1"/>
</dbReference>
<reference evidence="11 12" key="1">
    <citation type="journal article" date="2022" name="Cell">
        <title>Repeat-based holocentromeres influence genome architecture and karyotype evolution.</title>
        <authorList>
            <person name="Hofstatter P.G."/>
            <person name="Thangavel G."/>
            <person name="Lux T."/>
            <person name="Neumann P."/>
            <person name="Vondrak T."/>
            <person name="Novak P."/>
            <person name="Zhang M."/>
            <person name="Costa L."/>
            <person name="Castellani M."/>
            <person name="Scott A."/>
            <person name="Toegelov H."/>
            <person name="Fuchs J."/>
            <person name="Mata-Sucre Y."/>
            <person name="Dias Y."/>
            <person name="Vanzela A.L.L."/>
            <person name="Huettel B."/>
            <person name="Almeida C.C.S."/>
            <person name="Simkova H."/>
            <person name="Souza G."/>
            <person name="Pedrosa-Harand A."/>
            <person name="Macas J."/>
            <person name="Mayer K.F.X."/>
            <person name="Houben A."/>
            <person name="Marques A."/>
        </authorList>
    </citation>
    <scope>NUCLEOTIDE SEQUENCE [LARGE SCALE GENOMIC DNA]</scope>
    <source>
        <strain evidence="11">RhyTen1mFocal</strain>
    </source>
</reference>
<evidence type="ECO:0000256" key="5">
    <source>
        <dbReference type="ARBA" id="ARBA00022821"/>
    </source>
</evidence>
<sequence length="909" mass="103303">MAEAAILAALELLGQAVATELVTLSSSHASEIAPTISNLESRMNNITMELRVIQSLLDQMDIHDQSNKTMVTWLLEVQKAADRIKDIGDEFIHLVGNEKFGKRFYVKSLFKEPKSLIALKQIASRLETAENSLKLLGELKERWVSITRAEPGAGSSTNNANQLPVQEPVTAYLTDEPDIVGIDENREKLTNLINSKEPHLSLTSVWGMGGIGKTTLVTSVFDREKERFSCHAWIRIGQEYKPDGIIRNLISEICSNGQSNQIKMDHMDLRGLKETLRKLLQQTKYLIVLDDAWDQNSYQRIGDVFADGQQGSRIIITTRNAGVASLARESNRLELTPLPVKESWKIFSNKAFQFEQNNVCPPPLIKLAKQIVSKCNGLPLALVCLGSLLCGKTESEWKRVHDQLPWELENNTTLRRLKNVLNLSFIYLPKHLKQCFLYCCMFPEDYLLARKKLIRLWIAEGFVEQIGGSTLEEIAEGYLSELINHNMLRVIKKNYSGRVKKCQIHDIFRMLATSLCMKDNFCLLYEGEFMNRDAHVRRLSVIKSGNNIGYQVPLQQLRTLMTFDISMLDSPLLTKDILKLTYLTVLSLENLSIDNVHHNIGNLFNLHYLGLRNTNVKLLPDSIEKLHDLQTLDLMGSEICKLPDGIVKLKKLRHLYAEILMDSTSKSFPSRSGIYATKGLFYLKDLQTLKAVDSNSMVAEELGNLTQLRSIRIWNVKENESTSLCTSLSRMGSLSQLAINASHENELLQLENLNLPQIQKLILNARLEENMLESPSFQTSGKGIHELWLGWSQLQNDPLPALSHLKNLTFLALQKAYQGQRLTFKAGWFLKLKILVLRHMPNLIQVEMEQGTMVSLEEITFQELNQLVKFPKGLQHLMNLKLMICKDMYFGGLKNKGTHKIHHFNCQVV</sequence>
<feature type="chain" id="PRO_5042185787" evidence="6">
    <location>
        <begin position="19"/>
        <end position="909"/>
    </location>
</feature>
<dbReference type="InterPro" id="IPR041118">
    <property type="entry name" value="Rx_N"/>
</dbReference>
<feature type="signal peptide" evidence="6">
    <location>
        <begin position="1"/>
        <end position="18"/>
    </location>
</feature>
<gene>
    <name evidence="11" type="ORF">LUZ61_008618</name>
</gene>
<evidence type="ECO:0000256" key="3">
    <source>
        <dbReference type="ARBA" id="ARBA00022737"/>
    </source>
</evidence>
<dbReference type="Pfam" id="PF23559">
    <property type="entry name" value="WHD_DRP"/>
    <property type="match status" value="1"/>
</dbReference>
<keyword evidence="4" id="KW-0547">Nucleotide-binding</keyword>
<dbReference type="SUPFAM" id="SSF52540">
    <property type="entry name" value="P-loop containing nucleoside triphosphate hydrolases"/>
    <property type="match status" value="1"/>
</dbReference>
<dbReference type="InterPro" id="IPR027417">
    <property type="entry name" value="P-loop_NTPase"/>
</dbReference>
<dbReference type="Pfam" id="PF00931">
    <property type="entry name" value="NB-ARC"/>
    <property type="match status" value="1"/>
</dbReference>
<evidence type="ECO:0000259" key="10">
    <source>
        <dbReference type="Pfam" id="PF23598"/>
    </source>
</evidence>
<dbReference type="InterPro" id="IPR055414">
    <property type="entry name" value="LRR_R13L4/SHOC2-like"/>
</dbReference>
<evidence type="ECO:0000256" key="4">
    <source>
        <dbReference type="ARBA" id="ARBA00022741"/>
    </source>
</evidence>
<accession>A0AAD5ZVV5</accession>
<comment type="similarity">
    <text evidence="1">Belongs to the disease resistance NB-LRR family.</text>
</comment>
<keyword evidence="5" id="KW-0611">Plant defense</keyword>
<dbReference type="PRINTS" id="PR00364">
    <property type="entry name" value="DISEASERSIST"/>
</dbReference>
<dbReference type="Gene3D" id="1.10.10.10">
    <property type="entry name" value="Winged helix-like DNA-binding domain superfamily/Winged helix DNA-binding domain"/>
    <property type="match status" value="1"/>
</dbReference>
<dbReference type="PANTHER" id="PTHR23155:SF1232">
    <property type="entry name" value="OS09G0270700 PROTEIN"/>
    <property type="match status" value="1"/>
</dbReference>
<feature type="domain" description="Disease resistance R13L4/SHOC-2-like LRR" evidence="10">
    <location>
        <begin position="558"/>
        <end position="882"/>
    </location>
</feature>
<feature type="domain" description="NB-ARC" evidence="7">
    <location>
        <begin position="190"/>
        <end position="354"/>
    </location>
</feature>
<dbReference type="PANTHER" id="PTHR23155">
    <property type="entry name" value="DISEASE RESISTANCE PROTEIN RP"/>
    <property type="match status" value="1"/>
</dbReference>
<protein>
    <submittedName>
        <fullName evidence="11">Uncharacterized protein</fullName>
    </submittedName>
</protein>
<dbReference type="FunFam" id="3.40.50.300:FF:001091">
    <property type="entry name" value="Probable disease resistance protein At1g61300"/>
    <property type="match status" value="1"/>
</dbReference>
<dbReference type="InterPro" id="IPR044974">
    <property type="entry name" value="Disease_R_plants"/>
</dbReference>
<keyword evidence="3" id="KW-0677">Repeat</keyword>
<evidence type="ECO:0000256" key="1">
    <source>
        <dbReference type="ARBA" id="ARBA00008894"/>
    </source>
</evidence>
<evidence type="ECO:0000259" key="9">
    <source>
        <dbReference type="Pfam" id="PF23559"/>
    </source>
</evidence>
<dbReference type="Pfam" id="PF23598">
    <property type="entry name" value="LRR_14"/>
    <property type="match status" value="1"/>
</dbReference>
<feature type="domain" description="Disease resistance protein winged helix" evidence="9">
    <location>
        <begin position="441"/>
        <end position="511"/>
    </location>
</feature>
<evidence type="ECO:0000256" key="6">
    <source>
        <dbReference type="SAM" id="SignalP"/>
    </source>
</evidence>
<dbReference type="InterPro" id="IPR002182">
    <property type="entry name" value="NB-ARC"/>
</dbReference>
<name>A0AAD5ZVV5_9POAL</name>
<keyword evidence="2" id="KW-0433">Leucine-rich repeat</keyword>
<dbReference type="Gene3D" id="1.10.8.430">
    <property type="entry name" value="Helical domain of apoptotic protease-activating factors"/>
    <property type="match status" value="1"/>
</dbReference>
<dbReference type="InterPro" id="IPR036388">
    <property type="entry name" value="WH-like_DNA-bd_sf"/>
</dbReference>
<dbReference type="Proteomes" id="UP001210211">
    <property type="component" value="Unassembled WGS sequence"/>
</dbReference>
<keyword evidence="12" id="KW-1185">Reference proteome</keyword>
<dbReference type="InterPro" id="IPR042197">
    <property type="entry name" value="Apaf_helical"/>
</dbReference>